<reference evidence="1 2" key="1">
    <citation type="journal article" date="2018" name="G3 (Bethesda)">
        <title>Phylogenetic and Phylogenomic Definition of Rhizopus Species.</title>
        <authorList>
            <person name="Gryganskyi A.P."/>
            <person name="Golan J."/>
            <person name="Dolatabadi S."/>
            <person name="Mondo S."/>
            <person name="Robb S."/>
            <person name="Idnurm A."/>
            <person name="Muszewska A."/>
            <person name="Steczkiewicz K."/>
            <person name="Masonjones S."/>
            <person name="Liao H.L."/>
            <person name="Gajdeczka M.T."/>
            <person name="Anike F."/>
            <person name="Vuek A."/>
            <person name="Anishchenko I.M."/>
            <person name="Voigt K."/>
            <person name="de Hoog G.S."/>
            <person name="Smith M.E."/>
            <person name="Heitman J."/>
            <person name="Vilgalys R."/>
            <person name="Stajich J.E."/>
        </authorList>
    </citation>
    <scope>NUCLEOTIDE SEQUENCE [LARGE SCALE GENOMIC DNA]</scope>
    <source>
        <strain evidence="1 2">LSU 92-RS-03</strain>
    </source>
</reference>
<feature type="non-terminal residue" evidence="1">
    <location>
        <position position="177"/>
    </location>
</feature>
<dbReference type="InterPro" id="IPR023238">
    <property type="entry name" value="FAM175"/>
</dbReference>
<dbReference type="EMBL" id="PJQM01008040">
    <property type="protein sequence ID" value="RCH77486.1"/>
    <property type="molecule type" value="Genomic_DNA"/>
</dbReference>
<dbReference type="PANTHER" id="PTHR31728:SF5">
    <property type="entry name" value="OS07G0540200 PROTEIN"/>
    <property type="match status" value="1"/>
</dbReference>
<dbReference type="Proteomes" id="UP000253551">
    <property type="component" value="Unassembled WGS sequence"/>
</dbReference>
<dbReference type="Pfam" id="PF21125">
    <property type="entry name" value="MPN_2A_DUB_like"/>
    <property type="match status" value="1"/>
</dbReference>
<dbReference type="PANTHER" id="PTHR31728">
    <property type="entry name" value="ABRAXAS FAMILY MEMBER"/>
    <property type="match status" value="1"/>
</dbReference>
<dbReference type="GO" id="GO:0005634">
    <property type="term" value="C:nucleus"/>
    <property type="evidence" value="ECO:0007669"/>
    <property type="project" value="TreeGrafter"/>
</dbReference>
<name>A0A367IIN5_RHIST</name>
<dbReference type="OrthoDB" id="6358435at2759"/>
<accession>A0A367IIN5</accession>
<proteinExistence type="predicted"/>
<comment type="caution">
    <text evidence="1">The sequence shown here is derived from an EMBL/GenBank/DDBJ whole genome shotgun (WGS) entry which is preliminary data.</text>
</comment>
<sequence>EGYLLGALTSRVTMANDDHTDQAFERREDFIIIHSYEIVKELPYDMHGRNIKEFDSSVCVGYFKYRRQSDIGLSVRDQLWMKSFSEKAKHSCMAILSSSLLDEATHTYEFAFWDMKNHASKLPFEVTNMSGSTLDYRQFMSNTSRRSSSNTLASLISPDRIINHCDEMYHESIKSLQ</sequence>
<dbReference type="AlphaFoldDB" id="A0A367IIN5"/>
<dbReference type="STRING" id="4846.A0A367IIN5"/>
<organism evidence="1 2">
    <name type="scientific">Rhizopus stolonifer</name>
    <name type="common">Rhizopus nigricans</name>
    <dbReference type="NCBI Taxonomy" id="4846"/>
    <lineage>
        <taxon>Eukaryota</taxon>
        <taxon>Fungi</taxon>
        <taxon>Fungi incertae sedis</taxon>
        <taxon>Mucoromycota</taxon>
        <taxon>Mucoromycotina</taxon>
        <taxon>Mucoromycetes</taxon>
        <taxon>Mucorales</taxon>
        <taxon>Mucorineae</taxon>
        <taxon>Rhizopodaceae</taxon>
        <taxon>Rhizopus</taxon>
    </lineage>
</organism>
<feature type="non-terminal residue" evidence="1">
    <location>
        <position position="1"/>
    </location>
</feature>
<protein>
    <submittedName>
        <fullName evidence="1">Uncharacterized protein</fullName>
    </submittedName>
</protein>
<keyword evidence="2" id="KW-1185">Reference proteome</keyword>
<evidence type="ECO:0000313" key="2">
    <source>
        <dbReference type="Proteomes" id="UP000253551"/>
    </source>
</evidence>
<gene>
    <name evidence="1" type="ORF">CU098_004597</name>
</gene>
<dbReference type="GO" id="GO:0031593">
    <property type="term" value="F:polyubiquitin modification-dependent protein binding"/>
    <property type="evidence" value="ECO:0007669"/>
    <property type="project" value="TreeGrafter"/>
</dbReference>
<evidence type="ECO:0000313" key="1">
    <source>
        <dbReference type="EMBL" id="RCH77486.1"/>
    </source>
</evidence>